<accession>A0A2P4XVT5</accession>
<comment type="caution">
    <text evidence="1">The sequence shown here is derived from an EMBL/GenBank/DDBJ whole genome shotgun (WGS) entry which is preliminary data.</text>
</comment>
<evidence type="ECO:0000313" key="2">
    <source>
        <dbReference type="Proteomes" id="UP000237271"/>
    </source>
</evidence>
<keyword evidence="2" id="KW-1185">Reference proteome</keyword>
<protein>
    <submittedName>
        <fullName evidence="1">Uncharacterized protein</fullName>
    </submittedName>
</protein>
<proteinExistence type="predicted"/>
<reference evidence="1 2" key="1">
    <citation type="journal article" date="2017" name="Genome Biol. Evol.">
        <title>Phytophthora megakarya and P. palmivora, closely related causal agents of cacao black pod rot, underwent increases in genome sizes and gene numbers by different mechanisms.</title>
        <authorList>
            <person name="Ali S.S."/>
            <person name="Shao J."/>
            <person name="Lary D.J."/>
            <person name="Kronmiller B."/>
            <person name="Shen D."/>
            <person name="Strem M.D."/>
            <person name="Amoako-Attah I."/>
            <person name="Akrofi A.Y."/>
            <person name="Begoude B.A."/>
            <person name="Ten Hoopen G.M."/>
            <person name="Coulibaly K."/>
            <person name="Kebe B.I."/>
            <person name="Melnick R.L."/>
            <person name="Guiltinan M.J."/>
            <person name="Tyler B.M."/>
            <person name="Meinhardt L.W."/>
            <person name="Bailey B.A."/>
        </authorList>
    </citation>
    <scope>NUCLEOTIDE SEQUENCE [LARGE SCALE GENOMIC DNA]</scope>
    <source>
        <strain evidence="2">sbr112.9</strain>
    </source>
</reference>
<evidence type="ECO:0000313" key="1">
    <source>
        <dbReference type="EMBL" id="POM69666.1"/>
    </source>
</evidence>
<sequence>MVQLKARLVLYKGGGVKGKIGTADWLKHRETVIDEVRTEILLLPPVPVTGKKRMRSTVDVAGRLVTKERVLAGAYD</sequence>
<dbReference type="OrthoDB" id="125855at2759"/>
<dbReference type="Proteomes" id="UP000237271">
    <property type="component" value="Unassembled WGS sequence"/>
</dbReference>
<dbReference type="AlphaFoldDB" id="A0A2P4XVT5"/>
<dbReference type="EMBL" id="NCKW01007832">
    <property type="protein sequence ID" value="POM69666.1"/>
    <property type="molecule type" value="Genomic_DNA"/>
</dbReference>
<gene>
    <name evidence="1" type="ORF">PHPALM_14039</name>
</gene>
<name>A0A2P4XVT5_9STRA</name>
<organism evidence="1 2">
    <name type="scientific">Phytophthora palmivora</name>
    <dbReference type="NCBI Taxonomy" id="4796"/>
    <lineage>
        <taxon>Eukaryota</taxon>
        <taxon>Sar</taxon>
        <taxon>Stramenopiles</taxon>
        <taxon>Oomycota</taxon>
        <taxon>Peronosporomycetes</taxon>
        <taxon>Peronosporales</taxon>
        <taxon>Peronosporaceae</taxon>
        <taxon>Phytophthora</taxon>
    </lineage>
</organism>